<keyword evidence="2" id="KW-1185">Reference proteome</keyword>
<organism evidence="1 2">
    <name type="scientific">Paramecium primaurelia</name>
    <dbReference type="NCBI Taxonomy" id="5886"/>
    <lineage>
        <taxon>Eukaryota</taxon>
        <taxon>Sar</taxon>
        <taxon>Alveolata</taxon>
        <taxon>Ciliophora</taxon>
        <taxon>Intramacronucleata</taxon>
        <taxon>Oligohymenophorea</taxon>
        <taxon>Peniculida</taxon>
        <taxon>Parameciidae</taxon>
        <taxon>Paramecium</taxon>
    </lineage>
</organism>
<gene>
    <name evidence="1" type="ORF">PPRIM_AZ9-3.1.T1300051</name>
</gene>
<name>A0A8S1PUL3_PARPR</name>
<dbReference type="Proteomes" id="UP000688137">
    <property type="component" value="Unassembled WGS sequence"/>
</dbReference>
<evidence type="ECO:0000313" key="2">
    <source>
        <dbReference type="Proteomes" id="UP000688137"/>
    </source>
</evidence>
<dbReference type="OMA" id="KVEYHNP"/>
<reference evidence="1" key="1">
    <citation type="submission" date="2021-01" db="EMBL/GenBank/DDBJ databases">
        <authorList>
            <consortium name="Genoscope - CEA"/>
            <person name="William W."/>
        </authorList>
    </citation>
    <scope>NUCLEOTIDE SEQUENCE</scope>
</reference>
<comment type="caution">
    <text evidence="1">The sequence shown here is derived from an EMBL/GenBank/DDBJ whole genome shotgun (WGS) entry which is preliminary data.</text>
</comment>
<accession>A0A8S1PUL3</accession>
<evidence type="ECO:0000313" key="1">
    <source>
        <dbReference type="EMBL" id="CAD8106298.1"/>
    </source>
</evidence>
<protein>
    <submittedName>
        <fullName evidence="1">Uncharacterized protein</fullName>
    </submittedName>
</protein>
<dbReference type="EMBL" id="CAJJDM010000133">
    <property type="protein sequence ID" value="CAD8106298.1"/>
    <property type="molecule type" value="Genomic_DNA"/>
</dbReference>
<sequence length="61" mass="7466">MNTRLPSNNMHNVQRPFKRNLNQNLQDAKDFYSHLSGDNEFQKEWKKVEYHNPKDLSWTQF</sequence>
<dbReference type="AlphaFoldDB" id="A0A8S1PUL3"/>
<proteinExistence type="predicted"/>